<proteinExistence type="predicted"/>
<dbReference type="InterPro" id="IPR021005">
    <property type="entry name" value="Znf_CGNR"/>
</dbReference>
<reference evidence="2 3" key="1">
    <citation type="submission" date="2023-12" db="EMBL/GenBank/DDBJ databases">
        <title>Description of new species of Mycobacterium terrae complex isolated from sewage at the Sao Paulo Zoological Park Foundation in Brazil.</title>
        <authorList>
            <person name="Romagnoli C.L."/>
            <person name="Conceicao E.C."/>
            <person name="Machado E."/>
            <person name="Barreto L.B.P.F."/>
            <person name="Sharma A."/>
            <person name="Silva N.M."/>
            <person name="Marques L.E."/>
            <person name="Juliana M.A."/>
            <person name="Lourenco M.C.S."/>
            <person name="Digiampietri L.A."/>
            <person name="Suffys P.N."/>
            <person name="Viana-Niero C."/>
        </authorList>
    </citation>
    <scope>NUCLEOTIDE SEQUENCE [LARGE SCALE GENOMIC DNA]</scope>
    <source>
        <strain evidence="2 3">MYC123</strain>
    </source>
</reference>
<feature type="domain" description="Zinc finger CGNR" evidence="1">
    <location>
        <begin position="156"/>
        <end position="195"/>
    </location>
</feature>
<dbReference type="Pfam" id="PF11706">
    <property type="entry name" value="zf-CGNR"/>
    <property type="match status" value="1"/>
</dbReference>
<keyword evidence="3" id="KW-1185">Reference proteome</keyword>
<dbReference type="Proteomes" id="UP001299046">
    <property type="component" value="Unassembled WGS sequence"/>
</dbReference>
<evidence type="ECO:0000313" key="3">
    <source>
        <dbReference type="Proteomes" id="UP001299046"/>
    </source>
</evidence>
<dbReference type="SUPFAM" id="SSF160904">
    <property type="entry name" value="Jann2411-like"/>
    <property type="match status" value="1"/>
</dbReference>
<gene>
    <name evidence="2" type="ORF">KV112_09025</name>
</gene>
<evidence type="ECO:0000259" key="1">
    <source>
        <dbReference type="Pfam" id="PF11706"/>
    </source>
</evidence>
<dbReference type="PANTHER" id="PTHR35525">
    <property type="entry name" value="BLL6575 PROTEIN"/>
    <property type="match status" value="1"/>
</dbReference>
<name>A0ABU5YIL0_9MYCO</name>
<dbReference type="RefSeq" id="WP_224863844.1">
    <property type="nucleotide sequence ID" value="NZ_JAYJJS010000005.1"/>
</dbReference>
<dbReference type="Gene3D" id="1.10.3300.10">
    <property type="entry name" value="Jann2411-like domain"/>
    <property type="match status" value="1"/>
</dbReference>
<dbReference type="Pfam" id="PF07336">
    <property type="entry name" value="ABATE"/>
    <property type="match status" value="1"/>
</dbReference>
<dbReference type="InterPro" id="IPR010852">
    <property type="entry name" value="ABATE"/>
</dbReference>
<evidence type="ECO:0000313" key="2">
    <source>
        <dbReference type="EMBL" id="MEB3049873.1"/>
    </source>
</evidence>
<organism evidence="2 3">
    <name type="scientific">[Mycobacterium] zoologicum</name>
    <dbReference type="NCBI Taxonomy" id="2872311"/>
    <lineage>
        <taxon>Bacteria</taxon>
        <taxon>Bacillati</taxon>
        <taxon>Actinomycetota</taxon>
        <taxon>Actinomycetes</taxon>
        <taxon>Mycobacteriales</taxon>
        <taxon>Mycobacteriaceae</taxon>
        <taxon>Mycolicibacter</taxon>
    </lineage>
</organism>
<dbReference type="EMBL" id="JAYJJT010000008">
    <property type="protein sequence ID" value="MEB3049873.1"/>
    <property type="molecule type" value="Genomic_DNA"/>
</dbReference>
<accession>A0ABU5YIL0</accession>
<protein>
    <submittedName>
        <fullName evidence="2">ABATE domain-containing protein</fullName>
    </submittedName>
</protein>
<dbReference type="InterPro" id="IPR023286">
    <property type="entry name" value="ABATE_dom_sf"/>
</dbReference>
<dbReference type="PANTHER" id="PTHR35525:SF3">
    <property type="entry name" value="BLL6575 PROTEIN"/>
    <property type="match status" value="1"/>
</dbReference>
<sequence length="203" mass="22368">MTRSWRPSLDQMQRAGFPVGAEPSIALDLVDTLVTVTEPAIDLIAEPTRAALWWGLQAGRLPASPTPDPVATRRLRNAIRDLFDSHLQHRLPQPTSIEDINAAGASVPLTPRLAVVDNQLSCRTRWHTEYGGDAALAAIAADAIALITDPKKRQTLRRCANPNCSMLFLATNKRRMWCTANICGNRAGVARHYERTRPTPTTE</sequence>
<comment type="caution">
    <text evidence="2">The sequence shown here is derived from an EMBL/GenBank/DDBJ whole genome shotgun (WGS) entry which is preliminary data.</text>
</comment>